<accession>A0A7L2KNW6</accession>
<dbReference type="SUPFAM" id="SSF57184">
    <property type="entry name" value="Growth factor receptor domain"/>
    <property type="match status" value="1"/>
</dbReference>
<gene>
    <name evidence="1" type="primary">Wbc30</name>
    <name evidence="1" type="ORF">ZOSHYP_R08075</name>
</gene>
<comment type="caution">
    <text evidence="1">The sequence shown here is derived from an EMBL/GenBank/DDBJ whole genome shotgun (WGS) entry which is preliminary data.</text>
</comment>
<dbReference type="InterPro" id="IPR009030">
    <property type="entry name" value="Growth_fac_rcpt_cys_sf"/>
</dbReference>
<dbReference type="OrthoDB" id="439917at2759"/>
<dbReference type="SMART" id="SM01411">
    <property type="entry name" value="Ephrin_rec_like"/>
    <property type="match status" value="3"/>
</dbReference>
<feature type="non-terminal residue" evidence="1">
    <location>
        <position position="1"/>
    </location>
</feature>
<proteinExistence type="predicted"/>
<evidence type="ECO:0000313" key="1">
    <source>
        <dbReference type="EMBL" id="NXR36736.1"/>
    </source>
</evidence>
<dbReference type="PANTHER" id="PTHR47236">
    <property type="entry name" value="GENE, 32742-RELATED-RELATED"/>
    <property type="match status" value="1"/>
</dbReference>
<sequence>FYCSGGAQSPTPMDGLTGAPCPLGHFCPQGSRRPQPCPPGSHGPHSRGQQCQPCPQGHYCEFFCPKNSSSILEKDCPSGHYCPAGTASAAQFPCPSGTYNPRAGSSRSSQCRPCEPGHFCALPGQSQVSGPCLAGFYCTGGAASPSPRDGLEGNLCPQGSYCPLGSAFPLPCPPGHYSSSTGNTGSQDCLLCDAGKA</sequence>
<organism evidence="1 2">
    <name type="scientific">Zosterops hypoxanthus</name>
    <dbReference type="NCBI Taxonomy" id="2485327"/>
    <lineage>
        <taxon>Eukaryota</taxon>
        <taxon>Metazoa</taxon>
        <taxon>Chordata</taxon>
        <taxon>Craniata</taxon>
        <taxon>Vertebrata</taxon>
        <taxon>Euteleostomi</taxon>
        <taxon>Archelosauria</taxon>
        <taxon>Archosauria</taxon>
        <taxon>Dinosauria</taxon>
        <taxon>Saurischia</taxon>
        <taxon>Theropoda</taxon>
        <taxon>Coelurosauria</taxon>
        <taxon>Aves</taxon>
        <taxon>Neognathae</taxon>
        <taxon>Neoaves</taxon>
        <taxon>Telluraves</taxon>
        <taxon>Australaves</taxon>
        <taxon>Passeriformes</taxon>
        <taxon>Sylvioidea</taxon>
        <taxon>Zosteropidae</taxon>
        <taxon>Zosterops</taxon>
    </lineage>
</organism>
<evidence type="ECO:0000313" key="2">
    <source>
        <dbReference type="Proteomes" id="UP000549157"/>
    </source>
</evidence>
<name>A0A7L2KNW6_9PASS</name>
<dbReference type="AlphaFoldDB" id="A0A7L2KNW6"/>
<protein>
    <submittedName>
        <fullName evidence="1">WBC30 protein</fullName>
    </submittedName>
</protein>
<reference evidence="1 2" key="1">
    <citation type="submission" date="2019-09" db="EMBL/GenBank/DDBJ databases">
        <title>Bird 10,000 Genomes (B10K) Project - Family phase.</title>
        <authorList>
            <person name="Zhang G."/>
        </authorList>
    </citation>
    <scope>NUCLEOTIDE SEQUENCE [LARGE SCALE GENOMIC DNA]</scope>
    <source>
        <strain evidence="1">B10K-DU-001-36</strain>
        <tissue evidence="1">Muscle</tissue>
    </source>
</reference>
<dbReference type="Gene3D" id="2.10.50.10">
    <property type="entry name" value="Tumor Necrosis Factor Receptor, subunit A, domain 2"/>
    <property type="match status" value="1"/>
</dbReference>
<dbReference type="EMBL" id="VWYL01016823">
    <property type="protein sequence ID" value="NXR36736.1"/>
    <property type="molecule type" value="Genomic_DNA"/>
</dbReference>
<dbReference type="PANTHER" id="PTHR47236:SF4">
    <property type="entry name" value="GENE 9195-RELATED"/>
    <property type="match status" value="1"/>
</dbReference>
<dbReference type="Proteomes" id="UP000549157">
    <property type="component" value="Unassembled WGS sequence"/>
</dbReference>
<keyword evidence="2" id="KW-1185">Reference proteome</keyword>
<feature type="non-terminal residue" evidence="1">
    <location>
        <position position="197"/>
    </location>
</feature>